<evidence type="ECO:0000313" key="2">
    <source>
        <dbReference type="Proteomes" id="UP000325081"/>
    </source>
</evidence>
<proteinExistence type="predicted"/>
<dbReference type="OrthoDB" id="10265891at2759"/>
<gene>
    <name evidence="1" type="ORF">STAS_31325</name>
</gene>
<dbReference type="EMBL" id="BKCP01010737">
    <property type="protein sequence ID" value="GER53778.1"/>
    <property type="molecule type" value="Genomic_DNA"/>
</dbReference>
<sequence>MGWRGILGFEYGIVQASLGPDIFGPQLVAVVTNVVGLGLLSGPDRECDLALPGHGMQGSSILGTGSVVSSIGRTTLLSYCQSKGISCPEFLLDLEVGLRAP</sequence>
<dbReference type="AlphaFoldDB" id="A0A5A7R8J3"/>
<keyword evidence="2" id="KW-1185">Reference proteome</keyword>
<keyword evidence="1" id="KW-0223">Dioxygenase</keyword>
<accession>A0A5A7R8J3</accession>
<reference evidence="2" key="1">
    <citation type="journal article" date="2019" name="Curr. Biol.">
        <title>Genome Sequence of Striga asiatica Provides Insight into the Evolution of Plant Parasitism.</title>
        <authorList>
            <person name="Yoshida S."/>
            <person name="Kim S."/>
            <person name="Wafula E.K."/>
            <person name="Tanskanen J."/>
            <person name="Kim Y.M."/>
            <person name="Honaas L."/>
            <person name="Yang Z."/>
            <person name="Spallek T."/>
            <person name="Conn C.E."/>
            <person name="Ichihashi Y."/>
            <person name="Cheong K."/>
            <person name="Cui S."/>
            <person name="Der J.P."/>
            <person name="Gundlach H."/>
            <person name="Jiao Y."/>
            <person name="Hori C."/>
            <person name="Ishida J.K."/>
            <person name="Kasahara H."/>
            <person name="Kiba T."/>
            <person name="Kim M.S."/>
            <person name="Koo N."/>
            <person name="Laohavisit A."/>
            <person name="Lee Y.H."/>
            <person name="Lumba S."/>
            <person name="McCourt P."/>
            <person name="Mortimer J.C."/>
            <person name="Mutuku J.M."/>
            <person name="Nomura T."/>
            <person name="Sasaki-Sekimoto Y."/>
            <person name="Seto Y."/>
            <person name="Wang Y."/>
            <person name="Wakatake T."/>
            <person name="Sakakibara H."/>
            <person name="Demura T."/>
            <person name="Yamaguchi S."/>
            <person name="Yoneyama K."/>
            <person name="Manabe R.I."/>
            <person name="Nelson D.C."/>
            <person name="Schulman A.H."/>
            <person name="Timko M.P."/>
            <person name="dePamphilis C.W."/>
            <person name="Choi D."/>
            <person name="Shirasu K."/>
        </authorList>
    </citation>
    <scope>NUCLEOTIDE SEQUENCE [LARGE SCALE GENOMIC DNA]</scope>
    <source>
        <strain evidence="2">cv. UVA1</strain>
    </source>
</reference>
<protein>
    <submittedName>
        <fullName evidence="1">2-nitropropane dioxygenase-like protein</fullName>
    </submittedName>
</protein>
<organism evidence="1 2">
    <name type="scientific">Striga asiatica</name>
    <name type="common">Asiatic witchweed</name>
    <name type="synonym">Buchnera asiatica</name>
    <dbReference type="NCBI Taxonomy" id="4170"/>
    <lineage>
        <taxon>Eukaryota</taxon>
        <taxon>Viridiplantae</taxon>
        <taxon>Streptophyta</taxon>
        <taxon>Embryophyta</taxon>
        <taxon>Tracheophyta</taxon>
        <taxon>Spermatophyta</taxon>
        <taxon>Magnoliopsida</taxon>
        <taxon>eudicotyledons</taxon>
        <taxon>Gunneridae</taxon>
        <taxon>Pentapetalae</taxon>
        <taxon>asterids</taxon>
        <taxon>lamiids</taxon>
        <taxon>Lamiales</taxon>
        <taxon>Orobanchaceae</taxon>
        <taxon>Buchnereae</taxon>
        <taxon>Striga</taxon>
    </lineage>
</organism>
<comment type="caution">
    <text evidence="1">The sequence shown here is derived from an EMBL/GenBank/DDBJ whole genome shotgun (WGS) entry which is preliminary data.</text>
</comment>
<dbReference type="GO" id="GO:0051213">
    <property type="term" value="F:dioxygenase activity"/>
    <property type="evidence" value="ECO:0007669"/>
    <property type="project" value="UniProtKB-KW"/>
</dbReference>
<evidence type="ECO:0000313" key="1">
    <source>
        <dbReference type="EMBL" id="GER53778.1"/>
    </source>
</evidence>
<name>A0A5A7R8J3_STRAF</name>
<dbReference type="Proteomes" id="UP000325081">
    <property type="component" value="Unassembled WGS sequence"/>
</dbReference>
<keyword evidence="1" id="KW-0560">Oxidoreductase</keyword>